<keyword evidence="2" id="KW-1133">Transmembrane helix</keyword>
<dbReference type="EMBL" id="MU859201">
    <property type="protein sequence ID" value="KAK3949798.1"/>
    <property type="molecule type" value="Genomic_DNA"/>
</dbReference>
<gene>
    <name evidence="3" type="ORF">QBC32DRAFT_377923</name>
</gene>
<reference evidence="3" key="2">
    <citation type="submission" date="2023-06" db="EMBL/GenBank/DDBJ databases">
        <authorList>
            <consortium name="Lawrence Berkeley National Laboratory"/>
            <person name="Mondo S.J."/>
            <person name="Hensen N."/>
            <person name="Bonometti L."/>
            <person name="Westerberg I."/>
            <person name="Brannstrom I.O."/>
            <person name="Guillou S."/>
            <person name="Cros-Aarteil S."/>
            <person name="Calhoun S."/>
            <person name="Haridas S."/>
            <person name="Kuo A."/>
            <person name="Pangilinan J."/>
            <person name="Riley R."/>
            <person name="Labutti K."/>
            <person name="Andreopoulos B."/>
            <person name="Lipzen A."/>
            <person name="Chen C."/>
            <person name="Yanf M."/>
            <person name="Daum C."/>
            <person name="Ng V."/>
            <person name="Clum A."/>
            <person name="Steindorff A."/>
            <person name="Ohm R."/>
            <person name="Martin F."/>
            <person name="Silar P."/>
            <person name="Natvig D."/>
            <person name="Lalanne C."/>
            <person name="Gautier V."/>
            <person name="Ament-Velasquez S.L."/>
            <person name="Kruys A."/>
            <person name="Hutchinson M.I."/>
            <person name="Powell A.J."/>
            <person name="Barry K."/>
            <person name="Miller A.N."/>
            <person name="Grigoriev I.V."/>
            <person name="Debuchy R."/>
            <person name="Gladieux P."/>
            <person name="Thoren M.H."/>
            <person name="Johannesson H."/>
        </authorList>
    </citation>
    <scope>NUCLEOTIDE SEQUENCE</scope>
    <source>
        <strain evidence="3">CBS 626.80</strain>
    </source>
</reference>
<feature type="compositionally biased region" description="Polar residues" evidence="1">
    <location>
        <begin position="1"/>
        <end position="18"/>
    </location>
</feature>
<evidence type="ECO:0000256" key="2">
    <source>
        <dbReference type="SAM" id="Phobius"/>
    </source>
</evidence>
<name>A0AAN6NRR2_9PEZI</name>
<dbReference type="AlphaFoldDB" id="A0AAN6NRR2"/>
<feature type="compositionally biased region" description="Low complexity" evidence="1">
    <location>
        <begin position="49"/>
        <end position="62"/>
    </location>
</feature>
<protein>
    <submittedName>
        <fullName evidence="3">Uncharacterized protein</fullName>
    </submittedName>
</protein>
<evidence type="ECO:0000313" key="4">
    <source>
        <dbReference type="Proteomes" id="UP001303222"/>
    </source>
</evidence>
<organism evidence="3 4">
    <name type="scientific">Pseudoneurospora amorphoporcata</name>
    <dbReference type="NCBI Taxonomy" id="241081"/>
    <lineage>
        <taxon>Eukaryota</taxon>
        <taxon>Fungi</taxon>
        <taxon>Dikarya</taxon>
        <taxon>Ascomycota</taxon>
        <taxon>Pezizomycotina</taxon>
        <taxon>Sordariomycetes</taxon>
        <taxon>Sordariomycetidae</taxon>
        <taxon>Sordariales</taxon>
        <taxon>Sordariaceae</taxon>
        <taxon>Pseudoneurospora</taxon>
    </lineage>
</organism>
<keyword evidence="2" id="KW-0472">Membrane</keyword>
<feature type="transmembrane region" description="Helical" evidence="2">
    <location>
        <begin position="649"/>
        <end position="667"/>
    </location>
</feature>
<keyword evidence="2" id="KW-0812">Transmembrane</keyword>
<accession>A0AAN6NRR2</accession>
<keyword evidence="4" id="KW-1185">Reference proteome</keyword>
<sequence>MNTSTSTLPLPAVSSQPGRTHGGQRVQLKSLKHFRTNGAQPPSVSFAPSTQSGVQQQTTSISDPTKQPPASISVTEAEVLEELKIHKRFQLPSIAPGVELTDLPNFDDVTPYGVTEETQEQLWDLEAKRLVEAVIQDEPPRFDGSPDLSVDSKKAHALLAVLADRVMHCLIICSYDGDNLLAKHHKSFRSKSELESCKISLGYLIGEDKDDDASQADKTEDIKANDEDFFAFVDYCSSILARVLCSAFDGRYVHVNILAHLARICTKVKILSADLKNFAEISLDRAAPEVEIQVPTLRRQYDCHHLLQSQHHDQMAPLEIASKKKALRIKYCEKYDIYRSCLTRMLEQLVVHLRGTNRLTQSFPTFYEICGLVYETGFERFTTLVFQDEGNTIRGTSDAVIVNYCRNGFHLLNRTLTRMSQEGSLSQGHNTLHLLAPRTPNLLEVRSMSNIITIVVPLLLANPTHACLASQFFNLISFNNFLSGRSETTTEQNLQQQSTFQPYIWGRYTAFFSLTTKEHCNEQINRPPDGPRSLSNALMRRRNLHRGDQLGVFARKNSVPYNRGQNVNVPPSAVDDEDTLQRQIENHQKELDRYGASMKTWVFEEKGVMVKCKSYVALTMLLCFLLVGGGIAVGVTVGSNITAVDPFNISTYCWVLAAFVLLVAKSVRVHEWPWNDFLHGRVLCRSVTELSSVTGIPDRLILAKLLQDESLSRLDTRGPFNAVFHRQSNNGFSIDRPIGMWTMLLSGLIMIEVESVGGKALVCLDLRRGTRIAMIGNTADFQCEEKKSYIHCKMIPGRKELAGEGHEHPNKLPLNSGAIQWMRSLGFYSNKDAVFV</sequence>
<evidence type="ECO:0000313" key="3">
    <source>
        <dbReference type="EMBL" id="KAK3949798.1"/>
    </source>
</evidence>
<feature type="transmembrane region" description="Helical" evidence="2">
    <location>
        <begin position="615"/>
        <end position="637"/>
    </location>
</feature>
<evidence type="ECO:0000256" key="1">
    <source>
        <dbReference type="SAM" id="MobiDB-lite"/>
    </source>
</evidence>
<reference evidence="3" key="1">
    <citation type="journal article" date="2023" name="Mol. Phylogenet. Evol.">
        <title>Genome-scale phylogeny and comparative genomics of the fungal order Sordariales.</title>
        <authorList>
            <person name="Hensen N."/>
            <person name="Bonometti L."/>
            <person name="Westerberg I."/>
            <person name="Brannstrom I.O."/>
            <person name="Guillou S."/>
            <person name="Cros-Aarteil S."/>
            <person name="Calhoun S."/>
            <person name="Haridas S."/>
            <person name="Kuo A."/>
            <person name="Mondo S."/>
            <person name="Pangilinan J."/>
            <person name="Riley R."/>
            <person name="LaButti K."/>
            <person name="Andreopoulos B."/>
            <person name="Lipzen A."/>
            <person name="Chen C."/>
            <person name="Yan M."/>
            <person name="Daum C."/>
            <person name="Ng V."/>
            <person name="Clum A."/>
            <person name="Steindorff A."/>
            <person name="Ohm R.A."/>
            <person name="Martin F."/>
            <person name="Silar P."/>
            <person name="Natvig D.O."/>
            <person name="Lalanne C."/>
            <person name="Gautier V."/>
            <person name="Ament-Velasquez S.L."/>
            <person name="Kruys A."/>
            <person name="Hutchinson M.I."/>
            <person name="Powell A.J."/>
            <person name="Barry K."/>
            <person name="Miller A.N."/>
            <person name="Grigoriev I.V."/>
            <person name="Debuchy R."/>
            <person name="Gladieux P."/>
            <person name="Hiltunen Thoren M."/>
            <person name="Johannesson H."/>
        </authorList>
    </citation>
    <scope>NUCLEOTIDE SEQUENCE</scope>
    <source>
        <strain evidence="3">CBS 626.80</strain>
    </source>
</reference>
<comment type="caution">
    <text evidence="3">The sequence shown here is derived from an EMBL/GenBank/DDBJ whole genome shotgun (WGS) entry which is preliminary data.</text>
</comment>
<dbReference type="Proteomes" id="UP001303222">
    <property type="component" value="Unassembled WGS sequence"/>
</dbReference>
<feature type="compositionally biased region" description="Polar residues" evidence="1">
    <location>
        <begin position="37"/>
        <end position="48"/>
    </location>
</feature>
<proteinExistence type="predicted"/>
<feature type="region of interest" description="Disordered" evidence="1">
    <location>
        <begin position="1"/>
        <end position="70"/>
    </location>
</feature>